<dbReference type="GO" id="GO:0005829">
    <property type="term" value="C:cytosol"/>
    <property type="evidence" value="ECO:0007669"/>
    <property type="project" value="TreeGrafter"/>
</dbReference>
<dbReference type="SUPFAM" id="SSF53167">
    <property type="entry name" value="Purine and uridine phosphorylases"/>
    <property type="match status" value="1"/>
</dbReference>
<evidence type="ECO:0000256" key="4">
    <source>
        <dbReference type="ARBA" id="ARBA00022801"/>
    </source>
</evidence>
<accession>G6AZM0</accession>
<keyword evidence="3" id="KW-0028">Amino-acid biosynthesis</keyword>
<name>G6AZM0_9BACT</name>
<dbReference type="UniPathway" id="UPA00904">
    <property type="reaction ID" value="UER00871"/>
</dbReference>
<protein>
    <recommendedName>
        <fullName evidence="2">adenosylhomocysteine nucleosidase</fullName>
        <ecNumber evidence="2">3.2.2.9</ecNumber>
    </recommendedName>
</protein>
<evidence type="ECO:0000256" key="5">
    <source>
        <dbReference type="ARBA" id="ARBA00023167"/>
    </source>
</evidence>
<evidence type="ECO:0000313" key="8">
    <source>
        <dbReference type="Proteomes" id="UP000004407"/>
    </source>
</evidence>
<dbReference type="Pfam" id="PF01048">
    <property type="entry name" value="PNP_UDP_1"/>
    <property type="match status" value="1"/>
</dbReference>
<dbReference type="Proteomes" id="UP000004407">
    <property type="component" value="Unassembled WGS sequence"/>
</dbReference>
<keyword evidence="5" id="KW-0486">Methionine biosynthesis</keyword>
<proteinExistence type="predicted"/>
<organism evidence="7 8">
    <name type="scientific">Leyella stercorea DSM 18206</name>
    <dbReference type="NCBI Taxonomy" id="1002367"/>
    <lineage>
        <taxon>Bacteria</taxon>
        <taxon>Pseudomonadati</taxon>
        <taxon>Bacteroidota</taxon>
        <taxon>Bacteroidia</taxon>
        <taxon>Bacteroidales</taxon>
        <taxon>Prevotellaceae</taxon>
        <taxon>Leyella</taxon>
    </lineage>
</organism>
<dbReference type="NCBIfam" id="TIGR01704">
    <property type="entry name" value="MTA_SAH-Nsdase"/>
    <property type="match status" value="1"/>
</dbReference>
<dbReference type="EMBL" id="AFZZ01000179">
    <property type="protein sequence ID" value="EHJ38275.1"/>
    <property type="molecule type" value="Genomic_DNA"/>
</dbReference>
<dbReference type="PANTHER" id="PTHR46832">
    <property type="entry name" value="5'-METHYLTHIOADENOSINE/S-ADENOSYLHOMOCYSTEINE NUCLEOSIDASE"/>
    <property type="match status" value="1"/>
</dbReference>
<evidence type="ECO:0000256" key="2">
    <source>
        <dbReference type="ARBA" id="ARBA00011974"/>
    </source>
</evidence>
<dbReference type="eggNOG" id="COG0775">
    <property type="taxonomic scope" value="Bacteria"/>
</dbReference>
<dbReference type="InterPro" id="IPR010049">
    <property type="entry name" value="MTA_SAH_Nsdase"/>
</dbReference>
<sequence>MRIGVIVAMDKEFAQLQTLASDKKEQTVAGRTFVMGSIGDNEIVMQKCGIGKVNAAVGASELIAAFHPDLVISTGVAGGADTSLEVCEVVVSTACCYHDVYCGDECAMGQVLGMPERFESDARLVATATSLNCHTRVHAGLIVTGDWFVNSREKMQQILDDFPTAMAVDMESCSIAQTCHIYNTPFVSFRIISDIPLKDHKAQMYYDFWERMAEGSFEVTKAFLEKVKK</sequence>
<keyword evidence="4" id="KW-0378">Hydrolase</keyword>
<dbReference type="InterPro" id="IPR000845">
    <property type="entry name" value="Nucleoside_phosphorylase_d"/>
</dbReference>
<dbReference type="GO" id="GO:0019509">
    <property type="term" value="P:L-methionine salvage from methylthioadenosine"/>
    <property type="evidence" value="ECO:0007669"/>
    <property type="project" value="UniProtKB-UniPathway"/>
</dbReference>
<dbReference type="AlphaFoldDB" id="G6AZM0"/>
<dbReference type="GO" id="GO:0008782">
    <property type="term" value="F:adenosylhomocysteine nucleosidase activity"/>
    <property type="evidence" value="ECO:0007669"/>
    <property type="project" value="UniProtKB-EC"/>
</dbReference>
<evidence type="ECO:0000256" key="1">
    <source>
        <dbReference type="ARBA" id="ARBA00004945"/>
    </source>
</evidence>
<comment type="caution">
    <text evidence="7">The sequence shown here is derived from an EMBL/GenBank/DDBJ whole genome shotgun (WGS) entry which is preliminary data.</text>
</comment>
<dbReference type="PANTHER" id="PTHR46832:SF1">
    <property type="entry name" value="5'-METHYLTHIOADENOSINE_S-ADENOSYLHOMOCYSTEINE NUCLEOSIDASE"/>
    <property type="match status" value="1"/>
</dbReference>
<dbReference type="GO" id="GO:0009164">
    <property type="term" value="P:nucleoside catabolic process"/>
    <property type="evidence" value="ECO:0007669"/>
    <property type="project" value="InterPro"/>
</dbReference>
<dbReference type="NCBIfam" id="NF004079">
    <property type="entry name" value="PRK05584.1"/>
    <property type="match status" value="1"/>
</dbReference>
<evidence type="ECO:0000313" key="7">
    <source>
        <dbReference type="EMBL" id="EHJ38275.1"/>
    </source>
</evidence>
<feature type="domain" description="Nucleoside phosphorylase" evidence="6">
    <location>
        <begin position="2"/>
        <end position="225"/>
    </location>
</feature>
<dbReference type="GO" id="GO:0019284">
    <property type="term" value="P:L-methionine salvage from S-adenosylmethionine"/>
    <property type="evidence" value="ECO:0007669"/>
    <property type="project" value="TreeGrafter"/>
</dbReference>
<dbReference type="RefSeq" id="WP_007901246.1">
    <property type="nucleotide sequence ID" value="NZ_JH379446.1"/>
</dbReference>
<dbReference type="HOGENOM" id="CLU_031248_2_2_10"/>
<dbReference type="EC" id="3.2.2.9" evidence="2"/>
<dbReference type="Gene3D" id="3.40.50.1580">
    <property type="entry name" value="Nucleoside phosphorylase domain"/>
    <property type="match status" value="1"/>
</dbReference>
<dbReference type="GeneID" id="78337634"/>
<evidence type="ECO:0000256" key="3">
    <source>
        <dbReference type="ARBA" id="ARBA00022605"/>
    </source>
</evidence>
<reference evidence="7 8" key="1">
    <citation type="submission" date="2011-08" db="EMBL/GenBank/DDBJ databases">
        <authorList>
            <person name="Weinstock G."/>
            <person name="Sodergren E."/>
            <person name="Clifton S."/>
            <person name="Fulton L."/>
            <person name="Fulton B."/>
            <person name="Courtney L."/>
            <person name="Fronick C."/>
            <person name="Harrison M."/>
            <person name="Strong C."/>
            <person name="Farmer C."/>
            <person name="Delahaunty K."/>
            <person name="Markovic C."/>
            <person name="Hall O."/>
            <person name="Minx P."/>
            <person name="Tomlinson C."/>
            <person name="Mitreva M."/>
            <person name="Hou S."/>
            <person name="Chen J."/>
            <person name="Wollam A."/>
            <person name="Pepin K.H."/>
            <person name="Johnson M."/>
            <person name="Bhonagiri V."/>
            <person name="Zhang X."/>
            <person name="Suruliraj S."/>
            <person name="Warren W."/>
            <person name="Chinwalla A."/>
            <person name="Mardis E.R."/>
            <person name="Wilson R.K."/>
        </authorList>
    </citation>
    <scope>NUCLEOTIDE SEQUENCE [LARGE SCALE GENOMIC DNA]</scope>
    <source>
        <strain evidence="7 8">DSM 18206</strain>
    </source>
</reference>
<comment type="pathway">
    <text evidence="1">Amino-acid biosynthesis; L-methionine biosynthesis via salvage pathway; S-methyl-5-thio-alpha-D-ribose 1-phosphate from S-methyl-5'-thioadenosine (hydrolase route): step 1/2.</text>
</comment>
<dbReference type="CDD" id="cd09008">
    <property type="entry name" value="MTAN"/>
    <property type="match status" value="1"/>
</dbReference>
<dbReference type="GO" id="GO:0008930">
    <property type="term" value="F:methylthioadenosine nucleosidase activity"/>
    <property type="evidence" value="ECO:0007669"/>
    <property type="project" value="InterPro"/>
</dbReference>
<gene>
    <name evidence="7" type="ORF">HMPREF0673_02086</name>
</gene>
<dbReference type="PATRIC" id="fig|1002367.3.peg.1690"/>
<dbReference type="InterPro" id="IPR035994">
    <property type="entry name" value="Nucleoside_phosphorylase_sf"/>
</dbReference>
<evidence type="ECO:0000259" key="6">
    <source>
        <dbReference type="Pfam" id="PF01048"/>
    </source>
</evidence>